<evidence type="ECO:0000259" key="1">
    <source>
        <dbReference type="Pfam" id="PF04230"/>
    </source>
</evidence>
<dbReference type="RefSeq" id="WP_006790180.1">
    <property type="nucleotide sequence ID" value="NZ_JH417588.1"/>
</dbReference>
<accession>G9YHS0</accession>
<evidence type="ECO:0000313" key="2">
    <source>
        <dbReference type="EMBL" id="EHM40626.1"/>
    </source>
</evidence>
<dbReference type="Proteomes" id="UP000005481">
    <property type="component" value="Unassembled WGS sequence"/>
</dbReference>
<reference evidence="2 3" key="1">
    <citation type="submission" date="2011-08" db="EMBL/GenBank/DDBJ databases">
        <authorList>
            <person name="Weinstock G."/>
            <person name="Sodergren E."/>
            <person name="Clifton S."/>
            <person name="Fulton L."/>
            <person name="Fulton B."/>
            <person name="Courtney L."/>
            <person name="Fronick C."/>
            <person name="Harrison M."/>
            <person name="Strong C."/>
            <person name="Farmer C."/>
            <person name="Delahaunty K."/>
            <person name="Markovic C."/>
            <person name="Hall O."/>
            <person name="Minx P."/>
            <person name="Tomlinson C."/>
            <person name="Mitreva M."/>
            <person name="Hou S."/>
            <person name="Chen J."/>
            <person name="Wollam A."/>
            <person name="Pepin K.H."/>
            <person name="Johnson M."/>
            <person name="Bhonagiri V."/>
            <person name="Zhang X."/>
            <person name="Suruliraj S."/>
            <person name="Warren W."/>
            <person name="Chinwalla A."/>
            <person name="Mardis E.R."/>
            <person name="Wilson R.K."/>
        </authorList>
    </citation>
    <scope>NUCLEOTIDE SEQUENCE [LARGE SCALE GENOMIC DNA]</scope>
    <source>
        <strain evidence="2 3">F0357</strain>
    </source>
</reference>
<organism evidence="2 3">
    <name type="scientific">Anaeroglobus geminatus F0357</name>
    <dbReference type="NCBI Taxonomy" id="861450"/>
    <lineage>
        <taxon>Bacteria</taxon>
        <taxon>Bacillati</taxon>
        <taxon>Bacillota</taxon>
        <taxon>Negativicutes</taxon>
        <taxon>Veillonellales</taxon>
        <taxon>Veillonellaceae</taxon>
        <taxon>Anaeroglobus</taxon>
    </lineage>
</organism>
<protein>
    <submittedName>
        <fullName evidence="2">Polysaccharide pyruvyl transferase CsaB</fullName>
    </submittedName>
</protein>
<proteinExistence type="predicted"/>
<keyword evidence="3" id="KW-1185">Reference proteome</keyword>
<dbReference type="SUPFAM" id="SSF53756">
    <property type="entry name" value="UDP-Glycosyltransferase/glycogen phosphorylase"/>
    <property type="match status" value="1"/>
</dbReference>
<dbReference type="Gene3D" id="3.40.50.2000">
    <property type="entry name" value="Glycogen Phosphorylase B"/>
    <property type="match status" value="1"/>
</dbReference>
<evidence type="ECO:0000313" key="3">
    <source>
        <dbReference type="Proteomes" id="UP000005481"/>
    </source>
</evidence>
<dbReference type="HOGENOM" id="CLU_039510_0_1_9"/>
<dbReference type="PATRIC" id="fig|861450.3.peg.1122"/>
<dbReference type="Pfam" id="PF04230">
    <property type="entry name" value="PS_pyruv_trans"/>
    <property type="match status" value="1"/>
</dbReference>
<gene>
    <name evidence="2" type="ORF">HMPREF0080_01204</name>
</gene>
<dbReference type="InterPro" id="IPR019896">
    <property type="entry name" value="Polysacch_pyruvyl_Trfase_CsaB"/>
</dbReference>
<dbReference type="NCBIfam" id="TIGR03609">
    <property type="entry name" value="S_layer_CsaB"/>
    <property type="match status" value="1"/>
</dbReference>
<dbReference type="PANTHER" id="PTHR36836">
    <property type="entry name" value="COLANIC ACID BIOSYNTHESIS PROTEIN WCAK"/>
    <property type="match status" value="1"/>
</dbReference>
<dbReference type="eggNOG" id="COG2327">
    <property type="taxonomic scope" value="Bacteria"/>
</dbReference>
<dbReference type="STRING" id="861450.HMPREF0080_01204"/>
<sequence>MITEIVISGYYGFANAGDEAMLTALIASLRKVVAHAEITVITGNPALTRKNHGVNVVHRFNLLAIAFAVRRCDLLISGGGSLLQDVTSSRSLYYYLLIMRIALFFNKPVMLYAQGIGPINGAGARDSVRKVLQRAALITVRDEESLVALRNIGVTVPPVEVTADAVLSVPLPEKEIGAAILEKYGVPEKGKKIGIAFRNWQGLEDHKSELAEAADRLTRLYDSRIVFIPMQFPADVQAAEEIAAHMSEDAIVLKEAYNTEEFMSLIGAMDLIIANRLHALVFAAVMDIPVTAVSYDPKIDGFVSLIGETVCTTMEALSAAAVVEDASAKLQHRAKDEAVRARIQALKNRAWRNNILVAELLKKSGRYSE</sequence>
<comment type="caution">
    <text evidence="2">The sequence shown here is derived from an EMBL/GenBank/DDBJ whole genome shotgun (WGS) entry which is preliminary data.</text>
</comment>
<dbReference type="AlphaFoldDB" id="G9YHS0"/>
<name>G9YHS0_9FIRM</name>
<keyword evidence="2" id="KW-0808">Transferase</keyword>
<feature type="domain" description="Polysaccharide pyruvyl transferase" evidence="1">
    <location>
        <begin position="15"/>
        <end position="297"/>
    </location>
</feature>
<dbReference type="GO" id="GO:0016740">
    <property type="term" value="F:transferase activity"/>
    <property type="evidence" value="ECO:0007669"/>
    <property type="project" value="UniProtKB-KW"/>
</dbReference>
<dbReference type="PANTHER" id="PTHR36836:SF1">
    <property type="entry name" value="COLANIC ACID BIOSYNTHESIS PROTEIN WCAK"/>
    <property type="match status" value="1"/>
</dbReference>
<dbReference type="InterPro" id="IPR007345">
    <property type="entry name" value="Polysacch_pyruvyl_Trfase"/>
</dbReference>
<dbReference type="EMBL" id="AGCJ01000044">
    <property type="protein sequence ID" value="EHM40626.1"/>
    <property type="molecule type" value="Genomic_DNA"/>
</dbReference>